<protein>
    <submittedName>
        <fullName evidence="2">Uncharacterized protein</fullName>
    </submittedName>
</protein>
<name>S8CFC8_9LAMI</name>
<organism evidence="2 3">
    <name type="scientific">Genlisea aurea</name>
    <dbReference type="NCBI Taxonomy" id="192259"/>
    <lineage>
        <taxon>Eukaryota</taxon>
        <taxon>Viridiplantae</taxon>
        <taxon>Streptophyta</taxon>
        <taxon>Embryophyta</taxon>
        <taxon>Tracheophyta</taxon>
        <taxon>Spermatophyta</taxon>
        <taxon>Magnoliopsida</taxon>
        <taxon>eudicotyledons</taxon>
        <taxon>Gunneridae</taxon>
        <taxon>Pentapetalae</taxon>
        <taxon>asterids</taxon>
        <taxon>lamiids</taxon>
        <taxon>Lamiales</taxon>
        <taxon>Lentibulariaceae</taxon>
        <taxon>Genlisea</taxon>
    </lineage>
</organism>
<dbReference type="EMBL" id="AUSU01004139">
    <property type="protein sequence ID" value="EPS65590.1"/>
    <property type="molecule type" value="Genomic_DNA"/>
</dbReference>
<dbReference type="Proteomes" id="UP000015453">
    <property type="component" value="Unassembled WGS sequence"/>
</dbReference>
<accession>S8CFC8</accession>
<keyword evidence="3" id="KW-1185">Reference proteome</keyword>
<feature type="non-terminal residue" evidence="2">
    <location>
        <position position="1"/>
    </location>
</feature>
<evidence type="ECO:0000313" key="2">
    <source>
        <dbReference type="EMBL" id="EPS65590.1"/>
    </source>
</evidence>
<evidence type="ECO:0000256" key="1">
    <source>
        <dbReference type="SAM" id="MobiDB-lite"/>
    </source>
</evidence>
<comment type="caution">
    <text evidence="2">The sequence shown here is derived from an EMBL/GenBank/DDBJ whole genome shotgun (WGS) entry which is preliminary data.</text>
</comment>
<feature type="region of interest" description="Disordered" evidence="1">
    <location>
        <begin position="36"/>
        <end position="55"/>
    </location>
</feature>
<proteinExistence type="predicted"/>
<dbReference type="AlphaFoldDB" id="S8CFC8"/>
<evidence type="ECO:0000313" key="3">
    <source>
        <dbReference type="Proteomes" id="UP000015453"/>
    </source>
</evidence>
<reference evidence="2 3" key="1">
    <citation type="journal article" date="2013" name="BMC Genomics">
        <title>The miniature genome of a carnivorous plant Genlisea aurea contains a low number of genes and short non-coding sequences.</title>
        <authorList>
            <person name="Leushkin E.V."/>
            <person name="Sutormin R.A."/>
            <person name="Nabieva E.R."/>
            <person name="Penin A.A."/>
            <person name="Kondrashov A.S."/>
            <person name="Logacheva M.D."/>
        </authorList>
    </citation>
    <scope>NUCLEOTIDE SEQUENCE [LARGE SCALE GENOMIC DNA]</scope>
</reference>
<gene>
    <name evidence="2" type="ORF">M569_09188</name>
</gene>
<sequence length="55" mass="5419">AFTKTAATIYKKIQDGIFDVSNESYSIKLGYGGIPGPSGGGGRDGSSSQGGGCCG</sequence>